<evidence type="ECO:0000313" key="7">
    <source>
        <dbReference type="Proteomes" id="UP001299068"/>
    </source>
</evidence>
<sequence length="320" mass="36538">MKFEDNFEKQYNDFLADISNLYYNENKTQSEIAKEFDTTRFKIAKYLQEAREKNIVNIEINRPESRVTSLEKKFKEHFNLKEVIITKVNNNDTIDISQTVGKAAADYIQSILEEDSIVGVTWGKTLYQAIRNIKPEKKLPLTIVQPFGTFGKKNITMDTPSLIHLLSTKYDANYRFLYAPLYIMNDVTRKNLAMELIINQSLLKSQKMNILLTGIGTPESIYSTLLWKESFYQNDFIKHEAVGALFGRLYNKNGEFLDIDLNNKVFGVDLDSILSVENKICIVTGKFKSVSILGALNGNLIDSLVTDELTATKILQLGNI</sequence>
<keyword evidence="3" id="KW-0238">DNA-binding</keyword>
<dbReference type="Proteomes" id="UP001299068">
    <property type="component" value="Unassembled WGS sequence"/>
</dbReference>
<organism evidence="6 7">
    <name type="scientific">Clostridium sardiniense</name>
    <name type="common">Clostridium absonum</name>
    <dbReference type="NCBI Taxonomy" id="29369"/>
    <lineage>
        <taxon>Bacteria</taxon>
        <taxon>Bacillati</taxon>
        <taxon>Bacillota</taxon>
        <taxon>Clostridia</taxon>
        <taxon>Eubacteriales</taxon>
        <taxon>Clostridiaceae</taxon>
        <taxon>Clostridium</taxon>
    </lineage>
</organism>
<dbReference type="RefSeq" id="WP_204596179.1">
    <property type="nucleotide sequence ID" value="NZ_JAFBDA010000023.1"/>
</dbReference>
<evidence type="ECO:0000259" key="5">
    <source>
        <dbReference type="Pfam" id="PF04198"/>
    </source>
</evidence>
<evidence type="ECO:0000256" key="2">
    <source>
        <dbReference type="ARBA" id="ARBA00023015"/>
    </source>
</evidence>
<protein>
    <submittedName>
        <fullName evidence="6">Transcriptional regulator</fullName>
    </submittedName>
</protein>
<keyword evidence="4" id="KW-0804">Transcription</keyword>
<evidence type="ECO:0000256" key="3">
    <source>
        <dbReference type="ARBA" id="ARBA00023125"/>
    </source>
</evidence>
<gene>
    <name evidence="6" type="ORF">K5V21_16895</name>
</gene>
<accession>A0ABS7L2L4</accession>
<name>A0ABS7L2L4_CLOSR</name>
<dbReference type="Pfam" id="PF04198">
    <property type="entry name" value="Sugar-bind"/>
    <property type="match status" value="1"/>
</dbReference>
<dbReference type="EMBL" id="JAIKTU010000017">
    <property type="protein sequence ID" value="MBY0757113.1"/>
    <property type="molecule type" value="Genomic_DNA"/>
</dbReference>
<dbReference type="PANTHER" id="PTHR34294">
    <property type="entry name" value="TRANSCRIPTIONAL REGULATOR-RELATED"/>
    <property type="match status" value="1"/>
</dbReference>
<evidence type="ECO:0000256" key="4">
    <source>
        <dbReference type="ARBA" id="ARBA00023163"/>
    </source>
</evidence>
<dbReference type="PANTHER" id="PTHR34294:SF1">
    <property type="entry name" value="TRANSCRIPTIONAL REGULATOR LSRR"/>
    <property type="match status" value="1"/>
</dbReference>
<dbReference type="InterPro" id="IPR037171">
    <property type="entry name" value="NagB/RpiA_transferase-like"/>
</dbReference>
<dbReference type="Gene3D" id="3.40.50.1360">
    <property type="match status" value="1"/>
</dbReference>
<dbReference type="InterPro" id="IPR036388">
    <property type="entry name" value="WH-like_DNA-bd_sf"/>
</dbReference>
<comment type="caution">
    <text evidence="6">The sequence shown here is derived from an EMBL/GenBank/DDBJ whole genome shotgun (WGS) entry which is preliminary data.</text>
</comment>
<dbReference type="InterPro" id="IPR007324">
    <property type="entry name" value="Sugar-bd_dom_put"/>
</dbReference>
<reference evidence="6 7" key="1">
    <citation type="journal article" date="2021" name="Cell Host Microbe">
        <title>in vivo commensal control of Clostridioides difficile virulence.</title>
        <authorList>
            <person name="Girinathan B.P."/>
            <person name="Dibenedetto N."/>
            <person name="Worley J.N."/>
            <person name="Peltier J."/>
            <person name="Arrieta-Ortiz M.L."/>
            <person name="Rupa Christinal Immanuel S."/>
            <person name="Lavin R."/>
            <person name="Delaney M.L."/>
            <person name="Cummins C."/>
            <person name="Hoffmann M."/>
            <person name="Luo Y."/>
            <person name="Gonzalez-Escalona N."/>
            <person name="Allard M."/>
            <person name="Onderdonk A.B."/>
            <person name="Gerber G.K."/>
            <person name="Sonenshein A.L."/>
            <person name="Baliga N."/>
            <person name="Dupuy B."/>
            <person name="Bry L."/>
        </authorList>
    </citation>
    <scope>NUCLEOTIDE SEQUENCE [LARGE SCALE GENOMIC DNA]</scope>
    <source>
        <strain evidence="6 7">DSM 599</strain>
    </source>
</reference>
<keyword evidence="7" id="KW-1185">Reference proteome</keyword>
<dbReference type="SUPFAM" id="SSF100950">
    <property type="entry name" value="NagB/RpiA/CoA transferase-like"/>
    <property type="match status" value="1"/>
</dbReference>
<evidence type="ECO:0000313" key="6">
    <source>
        <dbReference type="EMBL" id="MBY0757113.1"/>
    </source>
</evidence>
<proteinExistence type="inferred from homology"/>
<keyword evidence="2" id="KW-0805">Transcription regulation</keyword>
<feature type="domain" description="Sugar-binding" evidence="5">
    <location>
        <begin position="66"/>
        <end position="316"/>
    </location>
</feature>
<dbReference type="InterPro" id="IPR051054">
    <property type="entry name" value="SorC_transcr_regulators"/>
</dbReference>
<comment type="similarity">
    <text evidence="1">Belongs to the SorC transcriptional regulatory family.</text>
</comment>
<dbReference type="Gene3D" id="1.10.10.10">
    <property type="entry name" value="Winged helix-like DNA-binding domain superfamily/Winged helix DNA-binding domain"/>
    <property type="match status" value="1"/>
</dbReference>
<evidence type="ECO:0000256" key="1">
    <source>
        <dbReference type="ARBA" id="ARBA00010466"/>
    </source>
</evidence>